<evidence type="ECO:0000313" key="3">
    <source>
        <dbReference type="Proteomes" id="UP000736335"/>
    </source>
</evidence>
<dbReference type="Gene3D" id="1.25.40.10">
    <property type="entry name" value="Tetratricopeptide repeat domain"/>
    <property type="match status" value="1"/>
</dbReference>
<accession>A0A9P6HU95</accession>
<dbReference type="InterPro" id="IPR024812">
    <property type="entry name" value="TPR_24"/>
</dbReference>
<protein>
    <recommendedName>
        <fullName evidence="4">TPR-like protein</fullName>
    </recommendedName>
</protein>
<dbReference type="Pfam" id="PF13176">
    <property type="entry name" value="TPR_7"/>
    <property type="match status" value="1"/>
</dbReference>
<sequence length="438" mass="48739">MFQGLGPDARGILGVIAFYPQGIDEKNLEWLFPTVSDRTHIFDTLCMLSLAYRSNGFITMLAPLRDHLRPKDPMTSPLLCTTKECYFARMSTNHDLVKSEEGRWIVSEDLNVEHLLDVFASADPNSDDVWYACAKFMDHLWCHKPRLTVLRKRIEKLPDHHPSKPLCLLDLACLYGAIGNPTESALFLRHALKLVRERGNDYGVATILQALSRSNLLLGSPEEGIDQAREAMEIYEQLGETMARVGCLGTLAQLLHAAGQLDAAEEAIVEVFKLLPEKGQEDRVRQLHQTLGHIYCSKGEIEKAISHYKLALGIASTLGNRYTLFGTHLSLAVLFLDEGRFDNACLHIGQAKSHALDDSYQLGHAVLLQASIWYRQGRLEDAASEALRAQGIFEKMGNLEDIENCKLLLREIEEATESLTPSVEPDTNAPGASSSTSL</sequence>
<evidence type="ECO:0000313" key="2">
    <source>
        <dbReference type="EMBL" id="KAF9793422.1"/>
    </source>
</evidence>
<dbReference type="Proteomes" id="UP000736335">
    <property type="component" value="Unassembled WGS sequence"/>
</dbReference>
<evidence type="ECO:0008006" key="4">
    <source>
        <dbReference type="Google" id="ProtNLM"/>
    </source>
</evidence>
<dbReference type="PANTHER" id="PTHR47050:SF1">
    <property type="entry name" value="TETRATRICOPEPTIDE REPEAT PROTEIN 24-LIKE"/>
    <property type="match status" value="1"/>
</dbReference>
<feature type="region of interest" description="Disordered" evidence="1">
    <location>
        <begin position="417"/>
        <end position="438"/>
    </location>
</feature>
<dbReference type="AlphaFoldDB" id="A0A9P6HU95"/>
<dbReference type="SMART" id="SM00028">
    <property type="entry name" value="TPR"/>
    <property type="match status" value="5"/>
</dbReference>
<dbReference type="InterPro" id="IPR011990">
    <property type="entry name" value="TPR-like_helical_dom_sf"/>
</dbReference>
<dbReference type="InterPro" id="IPR019734">
    <property type="entry name" value="TPR_rpt"/>
</dbReference>
<name>A0A9P6HU95_9AGAM</name>
<reference evidence="2" key="1">
    <citation type="journal article" date="2020" name="Nat. Commun.">
        <title>Large-scale genome sequencing of mycorrhizal fungi provides insights into the early evolution of symbiotic traits.</title>
        <authorList>
            <person name="Miyauchi S."/>
            <person name="Kiss E."/>
            <person name="Kuo A."/>
            <person name="Drula E."/>
            <person name="Kohler A."/>
            <person name="Sanchez-Garcia M."/>
            <person name="Morin E."/>
            <person name="Andreopoulos B."/>
            <person name="Barry K.W."/>
            <person name="Bonito G."/>
            <person name="Buee M."/>
            <person name="Carver A."/>
            <person name="Chen C."/>
            <person name="Cichocki N."/>
            <person name="Clum A."/>
            <person name="Culley D."/>
            <person name="Crous P.W."/>
            <person name="Fauchery L."/>
            <person name="Girlanda M."/>
            <person name="Hayes R.D."/>
            <person name="Keri Z."/>
            <person name="LaButti K."/>
            <person name="Lipzen A."/>
            <person name="Lombard V."/>
            <person name="Magnuson J."/>
            <person name="Maillard F."/>
            <person name="Murat C."/>
            <person name="Nolan M."/>
            <person name="Ohm R.A."/>
            <person name="Pangilinan J."/>
            <person name="Pereira M.F."/>
            <person name="Perotto S."/>
            <person name="Peter M."/>
            <person name="Pfister S."/>
            <person name="Riley R."/>
            <person name="Sitrit Y."/>
            <person name="Stielow J.B."/>
            <person name="Szollosi G."/>
            <person name="Zifcakova L."/>
            <person name="Stursova M."/>
            <person name="Spatafora J.W."/>
            <person name="Tedersoo L."/>
            <person name="Vaario L.M."/>
            <person name="Yamada A."/>
            <person name="Yan M."/>
            <person name="Wang P."/>
            <person name="Xu J."/>
            <person name="Bruns T."/>
            <person name="Baldrian P."/>
            <person name="Vilgalys R."/>
            <person name="Dunand C."/>
            <person name="Henrissat B."/>
            <person name="Grigoriev I.V."/>
            <person name="Hibbett D."/>
            <person name="Nagy L.G."/>
            <person name="Martin F.M."/>
        </authorList>
    </citation>
    <scope>NUCLEOTIDE SEQUENCE</scope>
    <source>
        <strain evidence="2">UH-Tt-Lm1</strain>
    </source>
</reference>
<organism evidence="2 3">
    <name type="scientific">Thelephora terrestris</name>
    <dbReference type="NCBI Taxonomy" id="56493"/>
    <lineage>
        <taxon>Eukaryota</taxon>
        <taxon>Fungi</taxon>
        <taxon>Dikarya</taxon>
        <taxon>Basidiomycota</taxon>
        <taxon>Agaricomycotina</taxon>
        <taxon>Agaricomycetes</taxon>
        <taxon>Thelephorales</taxon>
        <taxon>Thelephoraceae</taxon>
        <taxon>Thelephora</taxon>
    </lineage>
</organism>
<keyword evidence="3" id="KW-1185">Reference proteome</keyword>
<proteinExistence type="predicted"/>
<evidence type="ECO:0000256" key="1">
    <source>
        <dbReference type="SAM" id="MobiDB-lite"/>
    </source>
</evidence>
<dbReference type="OrthoDB" id="5986190at2759"/>
<gene>
    <name evidence="2" type="ORF">BJ322DRAFT_1034568</name>
</gene>
<comment type="caution">
    <text evidence="2">The sequence shown here is derived from an EMBL/GenBank/DDBJ whole genome shotgun (WGS) entry which is preliminary data.</text>
</comment>
<reference evidence="2" key="2">
    <citation type="submission" date="2020-11" db="EMBL/GenBank/DDBJ databases">
        <authorList>
            <consortium name="DOE Joint Genome Institute"/>
            <person name="Kuo A."/>
            <person name="Miyauchi S."/>
            <person name="Kiss E."/>
            <person name="Drula E."/>
            <person name="Kohler A."/>
            <person name="Sanchez-Garcia M."/>
            <person name="Andreopoulos B."/>
            <person name="Barry K.W."/>
            <person name="Bonito G."/>
            <person name="Buee M."/>
            <person name="Carver A."/>
            <person name="Chen C."/>
            <person name="Cichocki N."/>
            <person name="Clum A."/>
            <person name="Culley D."/>
            <person name="Crous P.W."/>
            <person name="Fauchery L."/>
            <person name="Girlanda M."/>
            <person name="Hayes R."/>
            <person name="Keri Z."/>
            <person name="Labutti K."/>
            <person name="Lipzen A."/>
            <person name="Lombard V."/>
            <person name="Magnuson J."/>
            <person name="Maillard F."/>
            <person name="Morin E."/>
            <person name="Murat C."/>
            <person name="Nolan M."/>
            <person name="Ohm R."/>
            <person name="Pangilinan J."/>
            <person name="Pereira M."/>
            <person name="Perotto S."/>
            <person name="Peter M."/>
            <person name="Riley R."/>
            <person name="Sitrit Y."/>
            <person name="Stielow B."/>
            <person name="Szollosi G."/>
            <person name="Zifcakova L."/>
            <person name="Stursova M."/>
            <person name="Spatafora J.W."/>
            <person name="Tedersoo L."/>
            <person name="Vaario L.-M."/>
            <person name="Yamada A."/>
            <person name="Yan M."/>
            <person name="Wang P."/>
            <person name="Xu J."/>
            <person name="Bruns T."/>
            <person name="Baldrian P."/>
            <person name="Vilgalys R."/>
            <person name="Henrissat B."/>
            <person name="Grigoriev I.V."/>
            <person name="Hibbett D."/>
            <person name="Nagy L.G."/>
            <person name="Martin F.M."/>
        </authorList>
    </citation>
    <scope>NUCLEOTIDE SEQUENCE</scope>
    <source>
        <strain evidence="2">UH-Tt-Lm1</strain>
    </source>
</reference>
<dbReference type="PANTHER" id="PTHR47050">
    <property type="entry name" value="TETRATRICOPEPTIDE REPEAT PROTEIN 24"/>
    <property type="match status" value="1"/>
</dbReference>
<dbReference type="SUPFAM" id="SSF48452">
    <property type="entry name" value="TPR-like"/>
    <property type="match status" value="2"/>
</dbReference>
<dbReference type="EMBL" id="WIUZ02000001">
    <property type="protein sequence ID" value="KAF9793422.1"/>
    <property type="molecule type" value="Genomic_DNA"/>
</dbReference>